<keyword evidence="1" id="KW-0812">Transmembrane</keyword>
<dbReference type="AlphaFoldDB" id="A0A0F9R9Q3"/>
<evidence type="ECO:0000256" key="1">
    <source>
        <dbReference type="SAM" id="Phobius"/>
    </source>
</evidence>
<evidence type="ECO:0008006" key="3">
    <source>
        <dbReference type="Google" id="ProtNLM"/>
    </source>
</evidence>
<feature type="transmembrane region" description="Helical" evidence="1">
    <location>
        <begin position="39"/>
        <end position="56"/>
    </location>
</feature>
<reference evidence="2" key="1">
    <citation type="journal article" date="2015" name="Nature">
        <title>Complex archaea that bridge the gap between prokaryotes and eukaryotes.</title>
        <authorList>
            <person name="Spang A."/>
            <person name="Saw J.H."/>
            <person name="Jorgensen S.L."/>
            <person name="Zaremba-Niedzwiedzka K."/>
            <person name="Martijn J."/>
            <person name="Lind A.E."/>
            <person name="van Eijk R."/>
            <person name="Schleper C."/>
            <person name="Guy L."/>
            <person name="Ettema T.J."/>
        </authorList>
    </citation>
    <scope>NUCLEOTIDE SEQUENCE</scope>
</reference>
<proteinExistence type="predicted"/>
<accession>A0A0F9R9Q3</accession>
<keyword evidence="1" id="KW-1133">Transmembrane helix</keyword>
<name>A0A0F9R9Q3_9ZZZZ</name>
<sequence length="167" mass="20036">MGFYTIIDDLYFYQMLSFVQKYTNFELKLSKYFYNKTKGIFPEFVVVMGKFIFFFVKQENYFASKMYLGSIRREITPKKVLIISAEKVFINLLFSFFPDLYIHNITIENDKVSGERRIFLYFLTYKERGIAIGRRGEYIKCLNELCQKFVLLENKITPLEIKCKIID</sequence>
<organism evidence="2">
    <name type="scientific">marine sediment metagenome</name>
    <dbReference type="NCBI Taxonomy" id="412755"/>
    <lineage>
        <taxon>unclassified sequences</taxon>
        <taxon>metagenomes</taxon>
        <taxon>ecological metagenomes</taxon>
    </lineage>
</organism>
<evidence type="ECO:0000313" key="2">
    <source>
        <dbReference type="EMBL" id="KKN53245.1"/>
    </source>
</evidence>
<protein>
    <recommendedName>
        <fullName evidence="3">KH type-2 domain-containing protein</fullName>
    </recommendedName>
</protein>
<comment type="caution">
    <text evidence="2">The sequence shown here is derived from an EMBL/GenBank/DDBJ whole genome shotgun (WGS) entry which is preliminary data.</text>
</comment>
<dbReference type="EMBL" id="LAZR01000981">
    <property type="protein sequence ID" value="KKN53245.1"/>
    <property type="molecule type" value="Genomic_DNA"/>
</dbReference>
<gene>
    <name evidence="2" type="ORF">LCGC14_0604450</name>
</gene>
<keyword evidence="1" id="KW-0472">Membrane</keyword>